<comment type="caution">
    <text evidence="1">The sequence shown here is derived from an EMBL/GenBank/DDBJ whole genome shotgun (WGS) entry which is preliminary data.</text>
</comment>
<dbReference type="EMBL" id="JARYGZ010000003">
    <property type="protein sequence ID" value="MDH7640540.1"/>
    <property type="molecule type" value="Genomic_DNA"/>
</dbReference>
<sequence>MADIDWTQPATVYSRIPLAGGPPRERAEAITGNLEQAVRFAITGSSGPLDRLVIKIDDGSAEYEAEEIRELARHLP</sequence>
<keyword evidence="2" id="KW-1185">Reference proteome</keyword>
<name>A0ABT6N624_9SPHN</name>
<proteinExistence type="predicted"/>
<gene>
    <name evidence="1" type="ORF">QGN17_17535</name>
</gene>
<dbReference type="RefSeq" id="WP_281045899.1">
    <property type="nucleotide sequence ID" value="NZ_JARYGZ010000003.1"/>
</dbReference>
<organism evidence="1 2">
    <name type="scientific">Sphingomonas oryzagri</name>
    <dbReference type="NCBI Taxonomy" id="3042314"/>
    <lineage>
        <taxon>Bacteria</taxon>
        <taxon>Pseudomonadati</taxon>
        <taxon>Pseudomonadota</taxon>
        <taxon>Alphaproteobacteria</taxon>
        <taxon>Sphingomonadales</taxon>
        <taxon>Sphingomonadaceae</taxon>
        <taxon>Sphingomonas</taxon>
    </lineage>
</organism>
<evidence type="ECO:0000313" key="1">
    <source>
        <dbReference type="EMBL" id="MDH7640540.1"/>
    </source>
</evidence>
<protein>
    <submittedName>
        <fullName evidence="1">Uncharacterized protein</fullName>
    </submittedName>
</protein>
<dbReference type="Proteomes" id="UP001160625">
    <property type="component" value="Unassembled WGS sequence"/>
</dbReference>
<evidence type="ECO:0000313" key="2">
    <source>
        <dbReference type="Proteomes" id="UP001160625"/>
    </source>
</evidence>
<accession>A0ABT6N624</accession>
<reference evidence="1" key="1">
    <citation type="submission" date="2023-04" db="EMBL/GenBank/DDBJ databases">
        <title>Sphingomonas sp. MAHUQ-71 isolated from rice field.</title>
        <authorList>
            <person name="Huq M.A."/>
        </authorList>
    </citation>
    <scope>NUCLEOTIDE SEQUENCE</scope>
    <source>
        <strain evidence="1">MAHUQ-71</strain>
    </source>
</reference>